<reference evidence="1 2" key="1">
    <citation type="submission" date="2016-11" db="EMBL/GenBank/DDBJ databases">
        <title>The macronuclear genome of Stentor coeruleus: a giant cell with tiny introns.</title>
        <authorList>
            <person name="Slabodnick M."/>
            <person name="Ruby J.G."/>
            <person name="Reiff S.B."/>
            <person name="Swart E.C."/>
            <person name="Gosai S."/>
            <person name="Prabakaran S."/>
            <person name="Witkowska E."/>
            <person name="Larue G.E."/>
            <person name="Fisher S."/>
            <person name="Freeman R.M."/>
            <person name="Gunawardena J."/>
            <person name="Chu W."/>
            <person name="Stover N.A."/>
            <person name="Gregory B.D."/>
            <person name="Nowacki M."/>
            <person name="Derisi J."/>
            <person name="Roy S.W."/>
            <person name="Marshall W.F."/>
            <person name="Sood P."/>
        </authorList>
    </citation>
    <scope>NUCLEOTIDE SEQUENCE [LARGE SCALE GENOMIC DNA]</scope>
    <source>
        <strain evidence="1">WM001</strain>
    </source>
</reference>
<comment type="caution">
    <text evidence="1">The sequence shown here is derived from an EMBL/GenBank/DDBJ whole genome shotgun (WGS) entry which is preliminary data.</text>
</comment>
<gene>
    <name evidence="1" type="ORF">SteCoe_22260</name>
</gene>
<dbReference type="EMBL" id="MPUH01000543">
    <property type="protein sequence ID" value="OMJ78019.1"/>
    <property type="molecule type" value="Genomic_DNA"/>
</dbReference>
<evidence type="ECO:0000313" key="1">
    <source>
        <dbReference type="EMBL" id="OMJ78019.1"/>
    </source>
</evidence>
<dbReference type="Pfam" id="PF00300">
    <property type="entry name" value="His_Phos_1"/>
    <property type="match status" value="1"/>
</dbReference>
<dbReference type="AlphaFoldDB" id="A0A1R2BMG7"/>
<accession>A0A1R2BMG7</accession>
<proteinExistence type="predicted"/>
<dbReference type="CDD" id="cd07067">
    <property type="entry name" value="HP_PGM_like"/>
    <property type="match status" value="1"/>
</dbReference>
<dbReference type="GO" id="GO:0005737">
    <property type="term" value="C:cytoplasm"/>
    <property type="evidence" value="ECO:0007669"/>
    <property type="project" value="TreeGrafter"/>
</dbReference>
<name>A0A1R2BMG7_9CILI</name>
<dbReference type="Proteomes" id="UP000187209">
    <property type="component" value="Unassembled WGS sequence"/>
</dbReference>
<dbReference type="InterPro" id="IPR050275">
    <property type="entry name" value="PGM_Phosphatase"/>
</dbReference>
<evidence type="ECO:0000313" key="2">
    <source>
        <dbReference type="Proteomes" id="UP000187209"/>
    </source>
</evidence>
<keyword evidence="2" id="KW-1185">Reference proteome</keyword>
<protein>
    <submittedName>
        <fullName evidence="1">Uncharacterized protein</fullName>
    </submittedName>
</protein>
<dbReference type="OrthoDB" id="284247at2759"/>
<dbReference type="InterPro" id="IPR029033">
    <property type="entry name" value="His_PPase_superfam"/>
</dbReference>
<dbReference type="GO" id="GO:0016791">
    <property type="term" value="F:phosphatase activity"/>
    <property type="evidence" value="ECO:0007669"/>
    <property type="project" value="TreeGrafter"/>
</dbReference>
<organism evidence="1 2">
    <name type="scientific">Stentor coeruleus</name>
    <dbReference type="NCBI Taxonomy" id="5963"/>
    <lineage>
        <taxon>Eukaryota</taxon>
        <taxon>Sar</taxon>
        <taxon>Alveolata</taxon>
        <taxon>Ciliophora</taxon>
        <taxon>Postciliodesmatophora</taxon>
        <taxon>Heterotrichea</taxon>
        <taxon>Heterotrichida</taxon>
        <taxon>Stentoridae</taxon>
        <taxon>Stentor</taxon>
    </lineage>
</organism>
<dbReference type="PANTHER" id="PTHR48100:SF1">
    <property type="entry name" value="HISTIDINE PHOSPHATASE FAMILY PROTEIN-RELATED"/>
    <property type="match status" value="1"/>
</dbReference>
<dbReference type="InterPro" id="IPR013078">
    <property type="entry name" value="His_Pase_superF_clade-1"/>
</dbReference>
<dbReference type="SUPFAM" id="SSF53254">
    <property type="entry name" value="Phosphoglycerate mutase-like"/>
    <property type="match status" value="1"/>
</dbReference>
<dbReference type="PANTHER" id="PTHR48100">
    <property type="entry name" value="BROAD-SPECIFICITY PHOSPHATASE YOR283W-RELATED"/>
    <property type="match status" value="1"/>
</dbReference>
<sequence length="224" mass="26041">MGKLWLIRHAPTLINQVSEKLSQEMVFSTNALLNPEYCDMEISLNGRQLALEFACRIHSLHISKVYVSPLRRALQTCEIMFKNHPDKPNIIVDHELHERVYSIQDISVYEGEPFPEFACFDWSNVPKKFLTLHFIKNIIKEDISHLTYKQQREIIINKMQEIKPLSLEESKNVKERGKKTISRIAKECEKKNIAIVGHSAFFNNITGVKEKLPHCTPLLFQISK</sequence>
<dbReference type="Gene3D" id="3.40.50.1240">
    <property type="entry name" value="Phosphoglycerate mutase-like"/>
    <property type="match status" value="1"/>
</dbReference>